<protein>
    <recommendedName>
        <fullName evidence="3">FIST C-domain domain-containing protein</fullName>
    </recommendedName>
</protein>
<dbReference type="PANTHER" id="PTHR14939">
    <property type="entry name" value="F-BOX ONLY PROTEIN 22"/>
    <property type="match status" value="1"/>
</dbReference>
<sequence>MDCFSAVNDDILQNILFRLPASSFASAACVRKSWNRVCNRVLAFPKLATALSQNPSLRDAVREVLDKVLSGPIRPQFAIASIGLQFSLEAAHHLISRKLGPKVPVVTNTSCGIIGRDAITNTMKEVRWHMIPEEDGSVSQEFEEFNRGIVLIVGYLPGLKVEAIPLLRLKTDPQVTLVDRFLTEIKNYTAYASGLIAPTGIIMFGDQNVDLTPVLAEIDCAMPEETVIAGDASSRFICNSSHNSPQYNSDLFFFDAVALVFAKDKNKPQGIGETRFHSRLSAGVMPFGPELRAITVASKGTECSWITSTMNGIPQIIDSQRLLGDINVELEASADLYIGVIQKRPSSIEHEKMEMRKYLAFYEVIGGDDDYLVIDGVGVQPGDTFMFYHSDSATASSSCLKAFEKLKVLRSPSNPWATPVGAHIVGGGKGGAFGGLMFSSHYRGESYYDSFPIYSNFPGTALAGIVCSREIGRDSATSSVWQAAKKESPARCSLHVCTTVYLVLSYIPPPPNLYIN</sequence>
<gene>
    <name evidence="1" type="ORF">HRI_001240400</name>
</gene>
<name>A0A9W7LTX7_HIBTR</name>
<dbReference type="OrthoDB" id="509497at2759"/>
<evidence type="ECO:0008006" key="3">
    <source>
        <dbReference type="Google" id="ProtNLM"/>
    </source>
</evidence>
<reference evidence="1" key="1">
    <citation type="submission" date="2023-05" db="EMBL/GenBank/DDBJ databases">
        <title>Genome and transcriptome analyses reveal genes involved in the formation of fine ridges on petal epidermal cells in Hibiscus trionum.</title>
        <authorList>
            <person name="Koshimizu S."/>
            <person name="Masuda S."/>
            <person name="Ishii T."/>
            <person name="Shirasu K."/>
            <person name="Hoshino A."/>
            <person name="Arita M."/>
        </authorList>
    </citation>
    <scope>NUCLEOTIDE SEQUENCE</scope>
    <source>
        <strain evidence="1">Hamamatsu line</strain>
    </source>
</reference>
<evidence type="ECO:0000313" key="2">
    <source>
        <dbReference type="Proteomes" id="UP001165190"/>
    </source>
</evidence>
<dbReference type="GO" id="GO:0032436">
    <property type="term" value="P:positive regulation of proteasomal ubiquitin-dependent protein catabolic process"/>
    <property type="evidence" value="ECO:0007669"/>
    <property type="project" value="TreeGrafter"/>
</dbReference>
<dbReference type="EMBL" id="BSYR01000011">
    <property type="protein sequence ID" value="GMI75711.1"/>
    <property type="molecule type" value="Genomic_DNA"/>
</dbReference>
<dbReference type="SUPFAM" id="SSF81383">
    <property type="entry name" value="F-box domain"/>
    <property type="match status" value="1"/>
</dbReference>
<comment type="caution">
    <text evidence="1">The sequence shown here is derived from an EMBL/GenBank/DDBJ whole genome shotgun (WGS) entry which is preliminary data.</text>
</comment>
<dbReference type="InterPro" id="IPR036047">
    <property type="entry name" value="F-box-like_dom_sf"/>
</dbReference>
<proteinExistence type="predicted"/>
<accession>A0A9W7LTX7</accession>
<dbReference type="PANTHER" id="PTHR14939:SF8">
    <property type="entry name" value="FIST C-DOMAIN DOMAIN-CONTAINING PROTEIN"/>
    <property type="match status" value="1"/>
</dbReference>
<dbReference type="AlphaFoldDB" id="A0A9W7LTX7"/>
<organism evidence="1 2">
    <name type="scientific">Hibiscus trionum</name>
    <name type="common">Flower of an hour</name>
    <dbReference type="NCBI Taxonomy" id="183268"/>
    <lineage>
        <taxon>Eukaryota</taxon>
        <taxon>Viridiplantae</taxon>
        <taxon>Streptophyta</taxon>
        <taxon>Embryophyta</taxon>
        <taxon>Tracheophyta</taxon>
        <taxon>Spermatophyta</taxon>
        <taxon>Magnoliopsida</taxon>
        <taxon>eudicotyledons</taxon>
        <taxon>Gunneridae</taxon>
        <taxon>Pentapetalae</taxon>
        <taxon>rosids</taxon>
        <taxon>malvids</taxon>
        <taxon>Malvales</taxon>
        <taxon>Malvaceae</taxon>
        <taxon>Malvoideae</taxon>
        <taxon>Hibiscus</taxon>
    </lineage>
</organism>
<dbReference type="Proteomes" id="UP001165190">
    <property type="component" value="Unassembled WGS sequence"/>
</dbReference>
<dbReference type="GO" id="GO:0000209">
    <property type="term" value="P:protein polyubiquitination"/>
    <property type="evidence" value="ECO:0007669"/>
    <property type="project" value="TreeGrafter"/>
</dbReference>
<keyword evidence="2" id="KW-1185">Reference proteome</keyword>
<evidence type="ECO:0000313" key="1">
    <source>
        <dbReference type="EMBL" id="GMI75711.1"/>
    </source>
</evidence>